<sequence length="314" mass="34211">MRELITRLASALGEDDYAAVRQIATEALHGAPSGRDAKALVAALLLPCSEYGPAEVPFLDALCGALEDASAYLQVSGSKKLSIELGGTDNGTADAVAYLLALLHSLPVDGLEAAGKGFTWMAKWACDAQGVLQTASYEPLDEGQKIDPKADEKLRRKVLKENKAFLNTPVRGLVDALPADLPMGLVNAVGLDQILGHTYAELIGHVAALPDQTGHDFRLGIHGQALTTRDLDDQLRIEVWNAPGNKQSLELFLRAELSETRMHKHFTDLLREVGYNKDLSDIGVFNWESSGINMKVRLHDWMFELRVIRHAQPG</sequence>
<name>A0ABU1ZQA1_9BURK</name>
<keyword evidence="2" id="KW-1185">Reference proteome</keyword>
<gene>
    <name evidence="1" type="ORF">J2X15_003006</name>
</gene>
<proteinExistence type="predicted"/>
<organism evidence="1 2">
    <name type="scientific">Rhodoferax saidenbachensis</name>
    <dbReference type="NCBI Taxonomy" id="1484693"/>
    <lineage>
        <taxon>Bacteria</taxon>
        <taxon>Pseudomonadati</taxon>
        <taxon>Pseudomonadota</taxon>
        <taxon>Betaproteobacteria</taxon>
        <taxon>Burkholderiales</taxon>
        <taxon>Comamonadaceae</taxon>
        <taxon>Rhodoferax</taxon>
    </lineage>
</organism>
<protein>
    <submittedName>
        <fullName evidence="1">Uncharacterized protein</fullName>
    </submittedName>
</protein>
<dbReference type="Proteomes" id="UP001268089">
    <property type="component" value="Unassembled WGS sequence"/>
</dbReference>
<evidence type="ECO:0000313" key="1">
    <source>
        <dbReference type="EMBL" id="MDR7307702.1"/>
    </source>
</evidence>
<dbReference type="EMBL" id="JAVDXO010000007">
    <property type="protein sequence ID" value="MDR7307702.1"/>
    <property type="molecule type" value="Genomic_DNA"/>
</dbReference>
<evidence type="ECO:0000313" key="2">
    <source>
        <dbReference type="Proteomes" id="UP001268089"/>
    </source>
</evidence>
<comment type="caution">
    <text evidence="1">The sequence shown here is derived from an EMBL/GenBank/DDBJ whole genome shotgun (WGS) entry which is preliminary data.</text>
</comment>
<reference evidence="1 2" key="1">
    <citation type="submission" date="2023-07" db="EMBL/GenBank/DDBJ databases">
        <title>Sorghum-associated microbial communities from plants grown in Nebraska, USA.</title>
        <authorList>
            <person name="Schachtman D."/>
        </authorList>
    </citation>
    <scope>NUCLEOTIDE SEQUENCE [LARGE SCALE GENOMIC DNA]</scope>
    <source>
        <strain evidence="1 2">BE308</strain>
    </source>
</reference>
<accession>A0ABU1ZQA1</accession>